<feature type="compositionally biased region" description="Basic and acidic residues" evidence="1">
    <location>
        <begin position="315"/>
        <end position="324"/>
    </location>
</feature>
<dbReference type="Proteomes" id="UP000317355">
    <property type="component" value="Unassembled WGS sequence"/>
</dbReference>
<dbReference type="PANTHER" id="PTHR37533">
    <property type="entry name" value="FLAGELLAR HOOK-LENGTH CONTROL PROTEIN"/>
    <property type="match status" value="1"/>
</dbReference>
<comment type="caution">
    <text evidence="3">The sequence shown here is derived from an EMBL/GenBank/DDBJ whole genome shotgun (WGS) entry which is preliminary data.</text>
</comment>
<protein>
    <recommendedName>
        <fullName evidence="2">Flagellar hook-length control protein-like C-terminal domain-containing protein</fullName>
    </recommendedName>
</protein>
<feature type="region of interest" description="Disordered" evidence="1">
    <location>
        <begin position="315"/>
        <end position="355"/>
    </location>
</feature>
<dbReference type="InterPro" id="IPR038610">
    <property type="entry name" value="FliK-like_C_sf"/>
</dbReference>
<organism evidence="3 4">
    <name type="scientific">Sedimenticola thiotaurini</name>
    <dbReference type="NCBI Taxonomy" id="1543721"/>
    <lineage>
        <taxon>Bacteria</taxon>
        <taxon>Pseudomonadati</taxon>
        <taxon>Pseudomonadota</taxon>
        <taxon>Gammaproteobacteria</taxon>
        <taxon>Chromatiales</taxon>
        <taxon>Sedimenticolaceae</taxon>
        <taxon>Sedimenticola</taxon>
    </lineage>
</organism>
<dbReference type="AlphaFoldDB" id="A0A558CWX7"/>
<evidence type="ECO:0000313" key="3">
    <source>
        <dbReference type="EMBL" id="TVT53278.1"/>
    </source>
</evidence>
<sequence>MNSVMTGANLGPSLMSSSTGKGRSLASEISAEGLKPTDFNEILSEAVDLIEGVPGIEQLLTPDQMAAIRSLLANGNELPVSADIADGDLLGNPALLQLLTQLSGGDQATDTLTIIDGSAKAPGEQLSLADLRALLLKQQVGGAKGEGVSAGQGGKPINPASLLVAKTEIPIEPQMLKPTLLSADISAALSQGNTSASSAPFSSLLSGLDQLPSQRSDSMNPPAITLPAGDKGWDNVLSNRIMWMVGKQMQQASLQITPRHLGPIDIQVSIHNDQTSVSFVAHNAVVKEALEAAIPRLREMFTDSNMQLVNVDVGQRETGSERSSADLFGQGDGAGKQLGSGRDLGSPDGMGIDSEPLRIVSGIGLVDDYA</sequence>
<reference evidence="3 4" key="1">
    <citation type="submission" date="2019-07" db="EMBL/GenBank/DDBJ databases">
        <title>The pathways for chlorine oxyanion respiration interact through the shared metabolite chlorate.</title>
        <authorList>
            <person name="Barnum T.P."/>
            <person name="Cheng Y."/>
            <person name="Hill K.A."/>
            <person name="Lucas L.N."/>
            <person name="Carlson H.K."/>
            <person name="Coates J.D."/>
        </authorList>
    </citation>
    <scope>NUCLEOTIDE SEQUENCE [LARGE SCALE GENOMIC DNA]</scope>
    <source>
        <strain evidence="3">BK-3</strain>
    </source>
</reference>
<accession>A0A558CWX7</accession>
<feature type="region of interest" description="Disordered" evidence="1">
    <location>
        <begin position="1"/>
        <end position="21"/>
    </location>
</feature>
<dbReference type="PANTHER" id="PTHR37533:SF2">
    <property type="entry name" value="FLAGELLAR HOOK-LENGTH CONTROL PROTEIN"/>
    <property type="match status" value="1"/>
</dbReference>
<dbReference type="InterPro" id="IPR052563">
    <property type="entry name" value="FliK"/>
</dbReference>
<dbReference type="Gene3D" id="3.30.750.140">
    <property type="match status" value="1"/>
</dbReference>
<name>A0A558CWX7_9GAMM</name>
<dbReference type="EMBL" id="VMRY01000059">
    <property type="protein sequence ID" value="TVT53278.1"/>
    <property type="molecule type" value="Genomic_DNA"/>
</dbReference>
<evidence type="ECO:0000259" key="2">
    <source>
        <dbReference type="Pfam" id="PF02120"/>
    </source>
</evidence>
<evidence type="ECO:0000313" key="4">
    <source>
        <dbReference type="Proteomes" id="UP000317355"/>
    </source>
</evidence>
<dbReference type="Pfam" id="PF02120">
    <property type="entry name" value="Flg_hook"/>
    <property type="match status" value="1"/>
</dbReference>
<feature type="domain" description="Flagellar hook-length control protein-like C-terminal" evidence="2">
    <location>
        <begin position="239"/>
        <end position="318"/>
    </location>
</feature>
<gene>
    <name evidence="3" type="ORF">FHK82_12295</name>
</gene>
<proteinExistence type="predicted"/>
<dbReference type="CDD" id="cd17470">
    <property type="entry name" value="T3SS_Flik_C"/>
    <property type="match status" value="1"/>
</dbReference>
<evidence type="ECO:0000256" key="1">
    <source>
        <dbReference type="SAM" id="MobiDB-lite"/>
    </source>
</evidence>
<dbReference type="InterPro" id="IPR021136">
    <property type="entry name" value="Flagellar_hook_control-like_C"/>
</dbReference>